<evidence type="ECO:0000313" key="4">
    <source>
        <dbReference type="Proteomes" id="UP000571950"/>
    </source>
</evidence>
<keyword evidence="3" id="KW-0378">Hydrolase</keyword>
<dbReference type="EMBL" id="JACIDT010000003">
    <property type="protein sequence ID" value="MBB3925286.1"/>
    <property type="molecule type" value="Genomic_DNA"/>
</dbReference>
<reference evidence="3 4" key="1">
    <citation type="submission" date="2020-08" db="EMBL/GenBank/DDBJ databases">
        <title>Genomic Encyclopedia of Type Strains, Phase IV (KMG-IV): sequencing the most valuable type-strain genomes for metagenomic binning, comparative biology and taxonomic classification.</title>
        <authorList>
            <person name="Goeker M."/>
        </authorList>
    </citation>
    <scope>NUCLEOTIDE SEQUENCE [LARGE SCALE GENOMIC DNA]</scope>
    <source>
        <strain evidence="3 4">DSM 26189</strain>
    </source>
</reference>
<gene>
    <name evidence="3" type="ORF">GGR43_000999</name>
</gene>
<accession>A0A7W6FNP5</accession>
<evidence type="ECO:0000256" key="1">
    <source>
        <dbReference type="SAM" id="SignalP"/>
    </source>
</evidence>
<keyword evidence="4" id="KW-1185">Reference proteome</keyword>
<dbReference type="Pfam" id="PF02333">
    <property type="entry name" value="Phytase"/>
    <property type="match status" value="1"/>
</dbReference>
<feature type="chain" id="PRO_5030702999" evidence="1">
    <location>
        <begin position="20"/>
        <end position="360"/>
    </location>
</feature>
<sequence length="360" mass="37213">MRKTALFPLLALAMLPACAGQGMGVASAPLRLPAHEVRAKGETAPVGSVDQDAADDPAIWRNAADPAQSLIVGTDKKAGLYVYGLDGAIRAFDAAGLLNNVDLAGGADSALVVASDRSDKRQSKLALFALRREGAALERLGTIGSGPGEAYGICLQRKGVGDDFAGLPQSVTAYAAIKDGTVREIVLSRGADGRYTGRIARSWKLATQIEGCVTSPRTGDLYVGEEDTGIWRIRTAQADAQPEQFAAVGEAGGLVADVEGLAYAMNADGRDYLVASSQGDSAYALFDAEGGALLGRFRIADGTVDGVSETDGIELALGGFGPVYPGGLFVAQDGNNPGGAQNFKLVDWGDVLRALGLPRK</sequence>
<dbReference type="SUPFAM" id="SSF50956">
    <property type="entry name" value="Thermostable phytase (3-phytase)"/>
    <property type="match status" value="1"/>
</dbReference>
<evidence type="ECO:0000259" key="2">
    <source>
        <dbReference type="PROSITE" id="PS51662"/>
    </source>
</evidence>
<dbReference type="Gene3D" id="2.120.10.30">
    <property type="entry name" value="TolB, C-terminal domain"/>
    <property type="match status" value="1"/>
</dbReference>
<proteinExistence type="predicted"/>
<feature type="domain" description="BPP" evidence="2">
    <location>
        <begin position="27"/>
        <end position="355"/>
    </location>
</feature>
<feature type="signal peptide" evidence="1">
    <location>
        <begin position="1"/>
        <end position="19"/>
    </location>
</feature>
<name>A0A7W6FNP5_9SPHN</name>
<dbReference type="AlphaFoldDB" id="A0A7W6FNP5"/>
<protein>
    <submittedName>
        <fullName evidence="3">3-phytase</fullName>
        <ecNumber evidence="3">3.1.3.8</ecNumber>
    </submittedName>
</protein>
<dbReference type="InterPro" id="IPR003431">
    <property type="entry name" value="B-propeller_Phytase"/>
</dbReference>
<dbReference type="RefSeq" id="WP_188070866.1">
    <property type="nucleotide sequence ID" value="NZ_BSPS01000009.1"/>
</dbReference>
<dbReference type="Proteomes" id="UP000571950">
    <property type="component" value="Unassembled WGS sequence"/>
</dbReference>
<evidence type="ECO:0000313" key="3">
    <source>
        <dbReference type="EMBL" id="MBB3925286.1"/>
    </source>
</evidence>
<dbReference type="GO" id="GO:0016158">
    <property type="term" value="F:inositol hexakisphosphate 3-phosphatase activity"/>
    <property type="evidence" value="ECO:0007669"/>
    <property type="project" value="UniProtKB-EC"/>
</dbReference>
<keyword evidence="1" id="KW-0732">Signal</keyword>
<dbReference type="EC" id="3.1.3.8" evidence="3"/>
<comment type="caution">
    <text evidence="3">The sequence shown here is derived from an EMBL/GenBank/DDBJ whole genome shotgun (WGS) entry which is preliminary data.</text>
</comment>
<dbReference type="PROSITE" id="PS51662">
    <property type="entry name" value="BP_PHYTASE"/>
    <property type="match status" value="1"/>
</dbReference>
<organism evidence="3 4">
    <name type="scientific">Sphingobium jiangsuense</name>
    <dbReference type="NCBI Taxonomy" id="870476"/>
    <lineage>
        <taxon>Bacteria</taxon>
        <taxon>Pseudomonadati</taxon>
        <taxon>Pseudomonadota</taxon>
        <taxon>Alphaproteobacteria</taxon>
        <taxon>Sphingomonadales</taxon>
        <taxon>Sphingomonadaceae</taxon>
        <taxon>Sphingobium</taxon>
    </lineage>
</organism>
<dbReference type="InterPro" id="IPR011042">
    <property type="entry name" value="6-blade_b-propeller_TolB-like"/>
</dbReference>